<protein>
    <submittedName>
        <fullName evidence="2">Salicylate esterase</fullName>
    </submittedName>
</protein>
<name>A0A6J4PSY8_9ACTN</name>
<dbReference type="InterPro" id="IPR000073">
    <property type="entry name" value="AB_hydrolase_1"/>
</dbReference>
<accession>A0A6J4PSY8</accession>
<evidence type="ECO:0000259" key="1">
    <source>
        <dbReference type="Pfam" id="PF12697"/>
    </source>
</evidence>
<dbReference type="PANTHER" id="PTHR10992:SF1086">
    <property type="entry name" value="AB HYDROLASE-1 DOMAIN-CONTAINING PROTEIN"/>
    <property type="match status" value="1"/>
</dbReference>
<proteinExistence type="predicted"/>
<dbReference type="Pfam" id="PF12697">
    <property type="entry name" value="Abhydrolase_6"/>
    <property type="match status" value="1"/>
</dbReference>
<evidence type="ECO:0000313" key="2">
    <source>
        <dbReference type="EMBL" id="CAA9420906.1"/>
    </source>
</evidence>
<organism evidence="2">
    <name type="scientific">uncultured Rubrobacteraceae bacterium</name>
    <dbReference type="NCBI Taxonomy" id="349277"/>
    <lineage>
        <taxon>Bacteria</taxon>
        <taxon>Bacillati</taxon>
        <taxon>Actinomycetota</taxon>
        <taxon>Rubrobacteria</taxon>
        <taxon>Rubrobacterales</taxon>
        <taxon>Rubrobacteraceae</taxon>
        <taxon>environmental samples</taxon>
    </lineage>
</organism>
<dbReference type="GO" id="GO:0080030">
    <property type="term" value="F:methyl indole-3-acetate esterase activity"/>
    <property type="evidence" value="ECO:0007669"/>
    <property type="project" value="TreeGrafter"/>
</dbReference>
<feature type="domain" description="AB hydrolase-1" evidence="1">
    <location>
        <begin position="4"/>
        <end position="231"/>
    </location>
</feature>
<dbReference type="GO" id="GO:0080032">
    <property type="term" value="F:methyl jasmonate esterase activity"/>
    <property type="evidence" value="ECO:0007669"/>
    <property type="project" value="TreeGrafter"/>
</dbReference>
<gene>
    <name evidence="2" type="ORF">AVDCRST_MAG01-01-2246</name>
</gene>
<dbReference type="InterPro" id="IPR029058">
    <property type="entry name" value="AB_hydrolase_fold"/>
</dbReference>
<dbReference type="SUPFAM" id="SSF53474">
    <property type="entry name" value="alpha/beta-Hydrolases"/>
    <property type="match status" value="1"/>
</dbReference>
<dbReference type="InterPro" id="IPR045889">
    <property type="entry name" value="MES/HNL"/>
</dbReference>
<dbReference type="EMBL" id="CADCUW010000315">
    <property type="protein sequence ID" value="CAA9420906.1"/>
    <property type="molecule type" value="Genomic_DNA"/>
</dbReference>
<dbReference type="AlphaFoldDB" id="A0A6J4PSY8"/>
<reference evidence="2" key="1">
    <citation type="submission" date="2020-02" db="EMBL/GenBank/DDBJ databases">
        <authorList>
            <person name="Meier V. D."/>
        </authorList>
    </citation>
    <scope>NUCLEOTIDE SEQUENCE</scope>
    <source>
        <strain evidence="2">AVDCRST_MAG01</strain>
    </source>
</reference>
<dbReference type="Gene3D" id="3.40.50.1820">
    <property type="entry name" value="alpha/beta hydrolase"/>
    <property type="match status" value="1"/>
</dbReference>
<dbReference type="PANTHER" id="PTHR10992">
    <property type="entry name" value="METHYLESTERASE FAMILY MEMBER"/>
    <property type="match status" value="1"/>
</dbReference>
<sequence>MGTFVLVHGGWNGGWCWEKVVPLLEEAGHRAEAPDLPGSGDDPTPIHEVSLQGYADRIAGVLDAQPEPVVLVGHSSGGTVISQAAEQRPDKVELLVYLAAFLLRDGETLFGAAENETGSLVLPNLVMSEDGASATIREDAVREALLHDCPEEDVQRAKARFAPQALAPFATPLSITEENFGRVPRAYIRTLQDRAISPPFQEYMYERLPCREVLTMGTSHSPFFAAPEELAGHLESLAQGRS</sequence>